<keyword evidence="1" id="KW-0812">Transmembrane</keyword>
<keyword evidence="1" id="KW-1133">Transmembrane helix</keyword>
<comment type="caution">
    <text evidence="2">The sequence shown here is derived from an EMBL/GenBank/DDBJ whole genome shotgun (WGS) entry which is preliminary data.</text>
</comment>
<dbReference type="EMBL" id="QYUP01000149">
    <property type="protein sequence ID" value="RJG11410.1"/>
    <property type="molecule type" value="Genomic_DNA"/>
</dbReference>
<feature type="transmembrane region" description="Helical" evidence="1">
    <location>
        <begin position="64"/>
        <end position="82"/>
    </location>
</feature>
<dbReference type="AlphaFoldDB" id="A0A418XG24"/>
<feature type="transmembrane region" description="Helical" evidence="1">
    <location>
        <begin position="38"/>
        <end position="58"/>
    </location>
</feature>
<dbReference type="Proteomes" id="UP000284006">
    <property type="component" value="Unassembled WGS sequence"/>
</dbReference>
<gene>
    <name evidence="2" type="ORF">D3872_20010</name>
</gene>
<reference evidence="2 3" key="1">
    <citation type="submission" date="2018-09" db="EMBL/GenBank/DDBJ databases">
        <authorList>
            <person name="Zhu H."/>
        </authorList>
    </citation>
    <scope>NUCLEOTIDE SEQUENCE [LARGE SCALE GENOMIC DNA]</scope>
    <source>
        <strain evidence="2 3">K1S02-61</strain>
    </source>
</reference>
<name>A0A418XG24_9BURK</name>
<protein>
    <submittedName>
        <fullName evidence="2">Uncharacterized protein</fullName>
    </submittedName>
</protein>
<accession>A0A418XG24</accession>
<keyword evidence="1" id="KW-0472">Membrane</keyword>
<proteinExistence type="predicted"/>
<organism evidence="2 3">
    <name type="scientific">Massilia cavernae</name>
    <dbReference type="NCBI Taxonomy" id="2320864"/>
    <lineage>
        <taxon>Bacteria</taxon>
        <taxon>Pseudomonadati</taxon>
        <taxon>Pseudomonadota</taxon>
        <taxon>Betaproteobacteria</taxon>
        <taxon>Burkholderiales</taxon>
        <taxon>Oxalobacteraceae</taxon>
        <taxon>Telluria group</taxon>
        <taxon>Massilia</taxon>
    </lineage>
</organism>
<evidence type="ECO:0000313" key="3">
    <source>
        <dbReference type="Proteomes" id="UP000284006"/>
    </source>
</evidence>
<sequence>MNGLRRPCLGAPLYTKDHQMNQSLPLASKLQLRLMSRLAWPALFLLTGVPALFRFAATGAVSELLTGAGFVLFSISAFFAPLTPEWRMSARLTQEAAIGPRKLHRVVEIVCLLSVAVGLGMRVFNVLQTM</sequence>
<feature type="transmembrane region" description="Helical" evidence="1">
    <location>
        <begin position="103"/>
        <end position="124"/>
    </location>
</feature>
<evidence type="ECO:0000313" key="2">
    <source>
        <dbReference type="EMBL" id="RJG11410.1"/>
    </source>
</evidence>
<keyword evidence="3" id="KW-1185">Reference proteome</keyword>
<evidence type="ECO:0000256" key="1">
    <source>
        <dbReference type="SAM" id="Phobius"/>
    </source>
</evidence>